<dbReference type="PANTHER" id="PTHR45650">
    <property type="entry name" value="GDSL-LIKE LIPASE/ACYLHYDROLASE-RELATED"/>
    <property type="match status" value="1"/>
</dbReference>
<dbReference type="PANTHER" id="PTHR45650:SF79">
    <property type="entry name" value="GDSL ESTERASE_LIPASE 7"/>
    <property type="match status" value="1"/>
</dbReference>
<organism evidence="9 10">
    <name type="scientific">Stephania japonica</name>
    <dbReference type="NCBI Taxonomy" id="461633"/>
    <lineage>
        <taxon>Eukaryota</taxon>
        <taxon>Viridiplantae</taxon>
        <taxon>Streptophyta</taxon>
        <taxon>Embryophyta</taxon>
        <taxon>Tracheophyta</taxon>
        <taxon>Spermatophyta</taxon>
        <taxon>Magnoliopsida</taxon>
        <taxon>Ranunculales</taxon>
        <taxon>Menispermaceae</taxon>
        <taxon>Menispermoideae</taxon>
        <taxon>Cissampelideae</taxon>
        <taxon>Stephania</taxon>
    </lineage>
</organism>
<dbReference type="AlphaFoldDB" id="A0AAP0IIY8"/>
<gene>
    <name evidence="9" type="ORF">Sjap_015346</name>
</gene>
<evidence type="ECO:0008006" key="11">
    <source>
        <dbReference type="Google" id="ProtNLM"/>
    </source>
</evidence>
<protein>
    <recommendedName>
        <fullName evidence="11">GDSL esterase/lipase 7</fullName>
    </recommendedName>
</protein>
<keyword evidence="10" id="KW-1185">Reference proteome</keyword>
<reference evidence="9 10" key="1">
    <citation type="submission" date="2024-01" db="EMBL/GenBank/DDBJ databases">
        <title>Genome assemblies of Stephania.</title>
        <authorList>
            <person name="Yang L."/>
        </authorList>
    </citation>
    <scope>NUCLEOTIDE SEQUENCE [LARGE SCALE GENOMIC DNA]</scope>
    <source>
        <strain evidence="9">QJT</strain>
        <tissue evidence="9">Leaf</tissue>
    </source>
</reference>
<keyword evidence="6" id="KW-0442">Lipid degradation</keyword>
<evidence type="ECO:0000256" key="4">
    <source>
        <dbReference type="ARBA" id="ARBA00022729"/>
    </source>
</evidence>
<dbReference type="GO" id="GO:0016788">
    <property type="term" value="F:hydrolase activity, acting on ester bonds"/>
    <property type="evidence" value="ECO:0007669"/>
    <property type="project" value="InterPro"/>
</dbReference>
<name>A0AAP0IIY8_9MAGN</name>
<feature type="signal peptide" evidence="8">
    <location>
        <begin position="1"/>
        <end position="34"/>
    </location>
</feature>
<dbReference type="InterPro" id="IPR001087">
    <property type="entry name" value="GDSL"/>
</dbReference>
<keyword evidence="4 8" id="KW-0732">Signal</keyword>
<keyword evidence="7" id="KW-0443">Lipid metabolism</keyword>
<evidence type="ECO:0000256" key="3">
    <source>
        <dbReference type="ARBA" id="ARBA00022525"/>
    </source>
</evidence>
<comment type="subcellular location">
    <subcellularLocation>
        <location evidence="1">Secreted</location>
    </subcellularLocation>
</comment>
<evidence type="ECO:0000256" key="8">
    <source>
        <dbReference type="SAM" id="SignalP"/>
    </source>
</evidence>
<dbReference type="InterPro" id="IPR051238">
    <property type="entry name" value="GDSL_esterase/lipase"/>
</dbReference>
<evidence type="ECO:0000256" key="2">
    <source>
        <dbReference type="ARBA" id="ARBA00008668"/>
    </source>
</evidence>
<dbReference type="GO" id="GO:0016042">
    <property type="term" value="P:lipid catabolic process"/>
    <property type="evidence" value="ECO:0007669"/>
    <property type="project" value="UniProtKB-KW"/>
</dbReference>
<dbReference type="Proteomes" id="UP001417504">
    <property type="component" value="Unassembled WGS sequence"/>
</dbReference>
<dbReference type="InterPro" id="IPR036514">
    <property type="entry name" value="SGNH_hydro_sf"/>
</dbReference>
<evidence type="ECO:0000313" key="10">
    <source>
        <dbReference type="Proteomes" id="UP001417504"/>
    </source>
</evidence>
<comment type="caution">
    <text evidence="9">The sequence shown here is derived from an EMBL/GenBank/DDBJ whole genome shotgun (WGS) entry which is preliminary data.</text>
</comment>
<evidence type="ECO:0000313" key="9">
    <source>
        <dbReference type="EMBL" id="KAK9116399.1"/>
    </source>
</evidence>
<comment type="similarity">
    <text evidence="2">Belongs to the 'GDSL' lipolytic enzyme family.</text>
</comment>
<evidence type="ECO:0000256" key="5">
    <source>
        <dbReference type="ARBA" id="ARBA00022801"/>
    </source>
</evidence>
<evidence type="ECO:0000256" key="6">
    <source>
        <dbReference type="ARBA" id="ARBA00022963"/>
    </source>
</evidence>
<proteinExistence type="inferred from homology"/>
<dbReference type="GO" id="GO:0005576">
    <property type="term" value="C:extracellular region"/>
    <property type="evidence" value="ECO:0007669"/>
    <property type="project" value="UniProtKB-SubCell"/>
</dbReference>
<dbReference type="InterPro" id="IPR035669">
    <property type="entry name" value="SGNH_plant_lipase-like"/>
</dbReference>
<dbReference type="EMBL" id="JBBNAE010000006">
    <property type="protein sequence ID" value="KAK9116399.1"/>
    <property type="molecule type" value="Genomic_DNA"/>
</dbReference>
<feature type="chain" id="PRO_5042919318" description="GDSL esterase/lipase 7" evidence="8">
    <location>
        <begin position="35"/>
        <end position="423"/>
    </location>
</feature>
<sequence length="423" mass="46243">MERKDAQKASTASQHLVCLMVLAFVTCVVKGAEAVPLTPAMFIFGDSLIDDGNNNYMPTVARANYLPYGIDLGIPTGRFCNGLTVVDYGASLLGLPLIPPYLSPTSKGSKILNGLNYASAAAGILDETGRHYGGRMSFSGQILLFEKTIRYQLPPLFETQEALSQYLTKSVFIINIGSNDYINNYLLPNIYATSRLYKGEAFADLLIATLTMQISLSSKLCSPGLDFADPNSFVLGFIDGLSVSLVSSTMPKLYTSSLISNLKDKLYRLGARKMLLVGIGPLGCIPSQLYMRSSTNSNGCVEWVNDLVSLFNDRLVYFSKTMNSTLVGSSFVYQNIFDVFSDMIKNPSKYGFTVSDQACCGNGRHGGALTCLPLQPSCSNRDEYIFWDSFHPTQAVNKIIADRCYSAFGTDCHPISVYQLAQI</sequence>
<keyword evidence="3" id="KW-0964">Secreted</keyword>
<evidence type="ECO:0000256" key="1">
    <source>
        <dbReference type="ARBA" id="ARBA00004613"/>
    </source>
</evidence>
<dbReference type="Pfam" id="PF00657">
    <property type="entry name" value="Lipase_GDSL"/>
    <property type="match status" value="2"/>
</dbReference>
<dbReference type="CDD" id="cd01837">
    <property type="entry name" value="SGNH_plant_lipase_like"/>
    <property type="match status" value="1"/>
</dbReference>
<evidence type="ECO:0000256" key="7">
    <source>
        <dbReference type="ARBA" id="ARBA00023098"/>
    </source>
</evidence>
<dbReference type="Gene3D" id="3.40.50.1110">
    <property type="entry name" value="SGNH hydrolase"/>
    <property type="match status" value="1"/>
</dbReference>
<keyword evidence="5" id="KW-0378">Hydrolase</keyword>
<accession>A0AAP0IIY8</accession>